<dbReference type="PANTHER" id="PTHR43141:SF4">
    <property type="entry name" value="CYTOCHROME BD2 SUBUNIT II"/>
    <property type="match status" value="1"/>
</dbReference>
<keyword evidence="5 7" id="KW-1133">Transmembrane helix</keyword>
<evidence type="ECO:0000256" key="6">
    <source>
        <dbReference type="ARBA" id="ARBA00023136"/>
    </source>
</evidence>
<accession>A0ABR9PQH2</accession>
<feature type="transmembrane region" description="Helical" evidence="7">
    <location>
        <begin position="197"/>
        <end position="217"/>
    </location>
</feature>
<feature type="transmembrane region" description="Helical" evidence="7">
    <location>
        <begin position="46"/>
        <end position="70"/>
    </location>
</feature>
<dbReference type="EMBL" id="JAAIYO010000005">
    <property type="protein sequence ID" value="MBE4750180.1"/>
    <property type="molecule type" value="Genomic_DNA"/>
</dbReference>
<dbReference type="RefSeq" id="WP_193349652.1">
    <property type="nucleotide sequence ID" value="NZ_JAAIYO010000005.1"/>
</dbReference>
<gene>
    <name evidence="8" type="ORF">G4177_18610</name>
</gene>
<feature type="transmembrane region" description="Helical" evidence="7">
    <location>
        <begin position="304"/>
        <end position="324"/>
    </location>
</feature>
<evidence type="ECO:0000256" key="3">
    <source>
        <dbReference type="ARBA" id="ARBA00022475"/>
    </source>
</evidence>
<dbReference type="InterPro" id="IPR003317">
    <property type="entry name" value="Cyt-d_oxidase_su2"/>
</dbReference>
<feature type="transmembrane region" description="Helical" evidence="7">
    <location>
        <begin position="76"/>
        <end position="97"/>
    </location>
</feature>
<evidence type="ECO:0000313" key="8">
    <source>
        <dbReference type="EMBL" id="MBE4750180.1"/>
    </source>
</evidence>
<evidence type="ECO:0000256" key="4">
    <source>
        <dbReference type="ARBA" id="ARBA00022692"/>
    </source>
</evidence>
<name>A0ABR9PQH2_9BACT</name>
<evidence type="ECO:0000256" key="7">
    <source>
        <dbReference type="SAM" id="Phobius"/>
    </source>
</evidence>
<keyword evidence="4 7" id="KW-0812">Transmembrane</keyword>
<comment type="similarity">
    <text evidence="2">Belongs to the cytochrome ubiquinol oxidase subunit 2 family.</text>
</comment>
<comment type="caution">
    <text evidence="8">The sequence shown here is derived from an EMBL/GenBank/DDBJ whole genome shotgun (WGS) entry which is preliminary data.</text>
</comment>
<proteinExistence type="inferred from homology"/>
<feature type="transmembrane region" description="Helical" evidence="7">
    <location>
        <begin position="118"/>
        <end position="140"/>
    </location>
</feature>
<organism evidence="8 9">
    <name type="scientific">Corallococcus soli</name>
    <dbReference type="NCBI Taxonomy" id="2710757"/>
    <lineage>
        <taxon>Bacteria</taxon>
        <taxon>Pseudomonadati</taxon>
        <taxon>Myxococcota</taxon>
        <taxon>Myxococcia</taxon>
        <taxon>Myxococcales</taxon>
        <taxon>Cystobacterineae</taxon>
        <taxon>Myxococcaceae</taxon>
        <taxon>Corallococcus</taxon>
    </lineage>
</organism>
<feature type="transmembrane region" description="Helical" evidence="7">
    <location>
        <begin position="6"/>
        <end position="34"/>
    </location>
</feature>
<dbReference type="Pfam" id="PF02322">
    <property type="entry name" value="Cyt_bd_oxida_II"/>
    <property type="match status" value="1"/>
</dbReference>
<dbReference type="Proteomes" id="UP001516472">
    <property type="component" value="Unassembled WGS sequence"/>
</dbReference>
<sequence length="341" mass="35755">MPTEEVLGLAVAGTFVLYALLGGADFGGGVWDLLAGGPRKAEQRALIARAIGPVWEVNHVWLIVGLVLLFSGFPRAFAALSVALHVPLTLLVLGIVFRGTAFTFRAYDTRGDAVERRWGVVFSVASVVAPLLLGMCVGAVASDAIRMQGHAVVSGFFASWLSPFAVSVGVLTLGLFAFLAAVYLTHEAHTPPLAEDFRWRALVTGALLFPLALVALLLSREGAPRVWAGLSQTPFALALHVGTAVAAVAAFALLWTRRFRAARVAAATQAGLIVLGWAVSQAPYLVYPGLTLRSAASSPTVQRLLLVALAIGAVAVVPSLVLLFRVFRPQAPGAATPVPPT</sequence>
<protein>
    <submittedName>
        <fullName evidence="8">Cytochrome d ubiquinol oxidase subunit II</fullName>
    </submittedName>
</protein>
<keyword evidence="6 7" id="KW-0472">Membrane</keyword>
<evidence type="ECO:0000256" key="5">
    <source>
        <dbReference type="ARBA" id="ARBA00022989"/>
    </source>
</evidence>
<keyword evidence="3" id="KW-1003">Cell membrane</keyword>
<keyword evidence="9" id="KW-1185">Reference proteome</keyword>
<feature type="transmembrane region" description="Helical" evidence="7">
    <location>
        <begin position="237"/>
        <end position="255"/>
    </location>
</feature>
<feature type="transmembrane region" description="Helical" evidence="7">
    <location>
        <begin position="264"/>
        <end position="284"/>
    </location>
</feature>
<dbReference type="PANTHER" id="PTHR43141">
    <property type="entry name" value="CYTOCHROME BD2 SUBUNIT II"/>
    <property type="match status" value="1"/>
</dbReference>
<evidence type="ECO:0000256" key="2">
    <source>
        <dbReference type="ARBA" id="ARBA00007543"/>
    </source>
</evidence>
<evidence type="ECO:0000256" key="1">
    <source>
        <dbReference type="ARBA" id="ARBA00004651"/>
    </source>
</evidence>
<comment type="subcellular location">
    <subcellularLocation>
        <location evidence="1">Cell membrane</location>
        <topology evidence="1">Multi-pass membrane protein</topology>
    </subcellularLocation>
</comment>
<reference evidence="8 9" key="1">
    <citation type="submission" date="2020-02" db="EMBL/GenBank/DDBJ databases">
        <authorList>
            <person name="Babadi Z.K."/>
            <person name="Risdian C."/>
            <person name="Ebrahimipour G.H."/>
            <person name="Wink J."/>
        </authorList>
    </citation>
    <scope>NUCLEOTIDE SEQUENCE [LARGE SCALE GENOMIC DNA]</scope>
    <source>
        <strain evidence="8 9">ZKHCc1 1396</strain>
    </source>
</reference>
<feature type="transmembrane region" description="Helical" evidence="7">
    <location>
        <begin position="160"/>
        <end position="185"/>
    </location>
</feature>
<evidence type="ECO:0000313" key="9">
    <source>
        <dbReference type="Proteomes" id="UP001516472"/>
    </source>
</evidence>